<dbReference type="PANTHER" id="PTHR43280">
    <property type="entry name" value="ARAC-FAMILY TRANSCRIPTIONAL REGULATOR"/>
    <property type="match status" value="1"/>
</dbReference>
<feature type="domain" description="HTH araC/xylS-type" evidence="4">
    <location>
        <begin position="207"/>
        <end position="305"/>
    </location>
</feature>
<organism evidence="5 6">
    <name type="scientific">Epilithonimonas hungarica</name>
    <dbReference type="NCBI Taxonomy" id="454006"/>
    <lineage>
        <taxon>Bacteria</taxon>
        <taxon>Pseudomonadati</taxon>
        <taxon>Bacteroidota</taxon>
        <taxon>Flavobacteriia</taxon>
        <taxon>Flavobacteriales</taxon>
        <taxon>Weeksellaceae</taxon>
        <taxon>Chryseobacterium group</taxon>
        <taxon>Epilithonimonas</taxon>
    </lineage>
</organism>
<dbReference type="PRINTS" id="PR00032">
    <property type="entry name" value="HTHARAC"/>
</dbReference>
<dbReference type="PANTHER" id="PTHR43280:SF28">
    <property type="entry name" value="HTH-TYPE TRANSCRIPTIONAL ACTIVATOR RHAS"/>
    <property type="match status" value="1"/>
</dbReference>
<dbReference type="InterPro" id="IPR009594">
    <property type="entry name" value="Tscrpt_reg_HTH_AraC_N"/>
</dbReference>
<dbReference type="PROSITE" id="PS00041">
    <property type="entry name" value="HTH_ARAC_FAMILY_1"/>
    <property type="match status" value="1"/>
</dbReference>
<evidence type="ECO:0000256" key="2">
    <source>
        <dbReference type="ARBA" id="ARBA00023125"/>
    </source>
</evidence>
<dbReference type="InterPro" id="IPR020449">
    <property type="entry name" value="Tscrpt_reg_AraC-type_HTH"/>
</dbReference>
<evidence type="ECO:0000259" key="4">
    <source>
        <dbReference type="PROSITE" id="PS01124"/>
    </source>
</evidence>
<dbReference type="InterPro" id="IPR018062">
    <property type="entry name" value="HTH_AraC-typ_CS"/>
</dbReference>
<dbReference type="AlphaFoldDB" id="A0A1G7TK75"/>
<dbReference type="Gene3D" id="1.10.10.60">
    <property type="entry name" value="Homeodomain-like"/>
    <property type="match status" value="2"/>
</dbReference>
<dbReference type="RefSeq" id="WP_089874389.1">
    <property type="nucleotide sequence ID" value="NZ_FNBH01000004.1"/>
</dbReference>
<dbReference type="SMART" id="SM00342">
    <property type="entry name" value="HTH_ARAC"/>
    <property type="match status" value="1"/>
</dbReference>
<name>A0A1G7TK75_9FLAO</name>
<dbReference type="GO" id="GO:0043565">
    <property type="term" value="F:sequence-specific DNA binding"/>
    <property type="evidence" value="ECO:0007669"/>
    <property type="project" value="InterPro"/>
</dbReference>
<dbReference type="SUPFAM" id="SSF46689">
    <property type="entry name" value="Homeodomain-like"/>
    <property type="match status" value="2"/>
</dbReference>
<dbReference type="GO" id="GO:0003700">
    <property type="term" value="F:DNA-binding transcription factor activity"/>
    <property type="evidence" value="ECO:0007669"/>
    <property type="project" value="InterPro"/>
</dbReference>
<dbReference type="Proteomes" id="UP000199203">
    <property type="component" value="Unassembled WGS sequence"/>
</dbReference>
<reference evidence="6" key="1">
    <citation type="submission" date="2016-10" db="EMBL/GenBank/DDBJ databases">
        <authorList>
            <person name="Varghese N."/>
            <person name="Submissions S."/>
        </authorList>
    </citation>
    <scope>NUCLEOTIDE SEQUENCE [LARGE SCALE GENOMIC DNA]</scope>
    <source>
        <strain evidence="6">DSM 19684</strain>
    </source>
</reference>
<dbReference type="PROSITE" id="PS01124">
    <property type="entry name" value="HTH_ARAC_FAMILY_2"/>
    <property type="match status" value="1"/>
</dbReference>
<dbReference type="STRING" id="454006.SAMN05421825_3141"/>
<keyword evidence="6" id="KW-1185">Reference proteome</keyword>
<sequence length="310" mass="36165">MFQKSLLHSVELSHEKSLQTLIENRSVFSLENCELSLFETHQYSEKVPLEFNDFVVTSMLKGKKRIHYQDRTPFEYLPGETFIVPPKSGFKVDFPEASENRPTQCIALAIDKRIIDDTLDFLNDKFPKEGTANLWRIDFETYYFYNSQDLANAINKITKECMSENVAKDALSYLSLQELIIRIVQTQTAKRLDQNQFLVMEANSPIASSVDYIRKHIGEPIQMKELSKYACMSSSTFYRNFKRELGMSPAEFIIKEKIKYAKRLLNNPYIHINEVSFATGFEDSNYFIRMFKKYEGITPKQYQLMNTSIS</sequence>
<dbReference type="Pfam" id="PF12833">
    <property type="entry name" value="HTH_18"/>
    <property type="match status" value="1"/>
</dbReference>
<evidence type="ECO:0000256" key="1">
    <source>
        <dbReference type="ARBA" id="ARBA00023015"/>
    </source>
</evidence>
<evidence type="ECO:0000256" key="3">
    <source>
        <dbReference type="ARBA" id="ARBA00023163"/>
    </source>
</evidence>
<evidence type="ECO:0000313" key="6">
    <source>
        <dbReference type="Proteomes" id="UP000199203"/>
    </source>
</evidence>
<evidence type="ECO:0000313" key="5">
    <source>
        <dbReference type="EMBL" id="SDG35718.1"/>
    </source>
</evidence>
<keyword evidence="3" id="KW-0804">Transcription</keyword>
<proteinExistence type="predicted"/>
<dbReference type="Pfam" id="PF06719">
    <property type="entry name" value="AraC_N"/>
    <property type="match status" value="1"/>
</dbReference>
<keyword evidence="1" id="KW-0805">Transcription regulation</keyword>
<accession>A0A1G7TK75</accession>
<dbReference type="OrthoDB" id="9779074at2"/>
<keyword evidence="2" id="KW-0238">DNA-binding</keyword>
<protein>
    <submittedName>
        <fullName evidence="5">Transcriptional regulator, AraC family</fullName>
    </submittedName>
</protein>
<dbReference type="InterPro" id="IPR009057">
    <property type="entry name" value="Homeodomain-like_sf"/>
</dbReference>
<dbReference type="EMBL" id="FNBH01000004">
    <property type="protein sequence ID" value="SDG35718.1"/>
    <property type="molecule type" value="Genomic_DNA"/>
</dbReference>
<gene>
    <name evidence="5" type="ORF">SAMN05421825_3141</name>
</gene>
<dbReference type="InterPro" id="IPR018060">
    <property type="entry name" value="HTH_AraC"/>
</dbReference>